<protein>
    <recommendedName>
        <fullName evidence="16">Nuclear receptor domain-containing protein</fullName>
    </recommendedName>
</protein>
<dbReference type="OrthoDB" id="6352325at2759"/>
<evidence type="ECO:0000259" key="12">
    <source>
        <dbReference type="PROSITE" id="PS51030"/>
    </source>
</evidence>
<dbReference type="PROSITE" id="PS51030">
    <property type="entry name" value="NUCLEAR_REC_DBD_2"/>
    <property type="match status" value="1"/>
</dbReference>
<feature type="domain" description="Nuclear receptor" evidence="12">
    <location>
        <begin position="15"/>
        <end position="90"/>
    </location>
</feature>
<evidence type="ECO:0000256" key="11">
    <source>
        <dbReference type="SAM" id="MobiDB-lite"/>
    </source>
</evidence>
<dbReference type="SMART" id="SM00430">
    <property type="entry name" value="HOLI"/>
    <property type="match status" value="1"/>
</dbReference>
<dbReference type="PROSITE" id="PS51843">
    <property type="entry name" value="NR_LBD"/>
    <property type="match status" value="1"/>
</dbReference>
<keyword evidence="4 10" id="KW-0862">Zinc</keyword>
<dbReference type="InterPro" id="IPR035500">
    <property type="entry name" value="NHR-like_dom_sf"/>
</dbReference>
<dbReference type="Gene3D" id="1.10.565.10">
    <property type="entry name" value="Retinoid X Receptor"/>
    <property type="match status" value="1"/>
</dbReference>
<dbReference type="Pfam" id="PF00104">
    <property type="entry name" value="Hormone_recep"/>
    <property type="match status" value="1"/>
</dbReference>
<dbReference type="PANTHER" id="PTHR24082">
    <property type="entry name" value="NUCLEAR HORMONE RECEPTOR"/>
    <property type="match status" value="1"/>
</dbReference>
<dbReference type="CDD" id="cd06929">
    <property type="entry name" value="NR_LBD_F1"/>
    <property type="match status" value="1"/>
</dbReference>
<keyword evidence="2 10" id="KW-0479">Metal-binding</keyword>
<accession>A0A8S1DGQ7</accession>
<dbReference type="GO" id="GO:0045944">
    <property type="term" value="P:positive regulation of transcription by RNA polymerase II"/>
    <property type="evidence" value="ECO:0007669"/>
    <property type="project" value="TreeGrafter"/>
</dbReference>
<dbReference type="GO" id="GO:0008270">
    <property type="term" value="F:zinc ion binding"/>
    <property type="evidence" value="ECO:0007669"/>
    <property type="project" value="UniProtKB-KW"/>
</dbReference>
<feature type="domain" description="NR LBD" evidence="13">
    <location>
        <begin position="314"/>
        <end position="551"/>
    </location>
</feature>
<evidence type="ECO:0000256" key="3">
    <source>
        <dbReference type="ARBA" id="ARBA00022771"/>
    </source>
</evidence>
<keyword evidence="8 10" id="KW-0675">Receptor</keyword>
<keyword evidence="9 10" id="KW-0539">Nucleus</keyword>
<dbReference type="InterPro" id="IPR000536">
    <property type="entry name" value="Nucl_hrmn_rcpt_lig-bd"/>
</dbReference>
<dbReference type="GO" id="GO:0006950">
    <property type="term" value="P:response to stress"/>
    <property type="evidence" value="ECO:0007669"/>
    <property type="project" value="UniProtKB-ARBA"/>
</dbReference>
<name>A0A8S1DGQ7_9INSE</name>
<sequence length="551" mass="60915">MSTDSAEDSDVSKGSKVCGVCGDKAFGHNFNAVTCESCKAFFRRNALKNKDFRCPFTGNCSITAVTRRFCQKCRLQKCFDIGMRKDWIMSEEDKHLKKIKIEQNRAKRQDNHKQPDSNRPSKVRKLEDEEDSAGGLVICSPNHSPCPSSPSSSSSVAVSVITSPQPRLEAAEGTLPVPAQPTTGARGTLGLGPLPLLSSLIGPSSVENSSSDSADLVNARTRSSPHADEIKFEPLSPPGLPPLPTAFLATPSPNNDSCSYEAPAERAPPPPPSSSKSAFSPDSIESILSEAIKLEFEAYGARAAANNSRPLNESERAKLNELVVANKALLAPLDDDLNALVGEDSKFSDGQGPMLLDVINLTAIAIRRLIKMAKKISAFKNMCQEDQVALLKGGCTEMMILRSAMTYDPDNAAWKIPHSQERLNVRVDVLKEARGNIYQEHQRFLQTFEAAWRNDESIMLLLGAITLFTPDRANVVHQDVIKLEQNSYYYLLRRYLESKFQGCEARSVFLKLIQKMAELHKLNEDHVRVYLDVNPRDVEPLLIEIFDLKQR</sequence>
<dbReference type="SUPFAM" id="SSF57716">
    <property type="entry name" value="Glucocorticoid receptor-like (DNA-binding domain)"/>
    <property type="match status" value="1"/>
</dbReference>
<dbReference type="PRINTS" id="PR00047">
    <property type="entry name" value="STROIDFINGER"/>
</dbReference>
<dbReference type="GO" id="GO:0005634">
    <property type="term" value="C:nucleus"/>
    <property type="evidence" value="ECO:0007669"/>
    <property type="project" value="UniProtKB-SubCell"/>
</dbReference>
<dbReference type="InterPro" id="IPR001723">
    <property type="entry name" value="Nuclear_hrmn_rcpt"/>
</dbReference>
<evidence type="ECO:0000256" key="6">
    <source>
        <dbReference type="ARBA" id="ARBA00023125"/>
    </source>
</evidence>
<evidence type="ECO:0000256" key="9">
    <source>
        <dbReference type="ARBA" id="ARBA00023242"/>
    </source>
</evidence>
<evidence type="ECO:0008006" key="16">
    <source>
        <dbReference type="Google" id="ProtNLM"/>
    </source>
</evidence>
<dbReference type="EMBL" id="CADEPI010000246">
    <property type="protein sequence ID" value="CAB3381764.1"/>
    <property type="molecule type" value="Genomic_DNA"/>
</dbReference>
<evidence type="ECO:0000313" key="15">
    <source>
        <dbReference type="Proteomes" id="UP000494165"/>
    </source>
</evidence>
<evidence type="ECO:0000256" key="7">
    <source>
        <dbReference type="ARBA" id="ARBA00023163"/>
    </source>
</evidence>
<feature type="region of interest" description="Disordered" evidence="11">
    <location>
        <begin position="221"/>
        <end position="280"/>
    </location>
</feature>
<dbReference type="PANTHER" id="PTHR24082:SF283">
    <property type="entry name" value="NUCLEAR HORMONE RECEPTOR HR96"/>
    <property type="match status" value="1"/>
</dbReference>
<feature type="region of interest" description="Disordered" evidence="11">
    <location>
        <begin position="101"/>
        <end position="161"/>
    </location>
</feature>
<evidence type="ECO:0000256" key="2">
    <source>
        <dbReference type="ARBA" id="ARBA00022723"/>
    </source>
</evidence>
<proteinExistence type="inferred from homology"/>
<dbReference type="CDD" id="cd06966">
    <property type="entry name" value="NR_DBD_CAR"/>
    <property type="match status" value="1"/>
</dbReference>
<dbReference type="InterPro" id="IPR001628">
    <property type="entry name" value="Znf_hrmn_rcpt"/>
</dbReference>
<reference evidence="14 15" key="1">
    <citation type="submission" date="2020-04" db="EMBL/GenBank/DDBJ databases">
        <authorList>
            <person name="Alioto T."/>
            <person name="Alioto T."/>
            <person name="Gomez Garrido J."/>
        </authorList>
    </citation>
    <scope>NUCLEOTIDE SEQUENCE [LARGE SCALE GENOMIC DNA]</scope>
</reference>
<dbReference type="AlphaFoldDB" id="A0A8S1DGQ7"/>
<comment type="subcellular location">
    <subcellularLocation>
        <location evidence="1 10">Nucleus</location>
    </subcellularLocation>
</comment>
<dbReference type="Gene3D" id="3.30.50.10">
    <property type="entry name" value="Erythroid Transcription Factor GATA-1, subunit A"/>
    <property type="match status" value="1"/>
</dbReference>
<feature type="compositionally biased region" description="Low complexity" evidence="11">
    <location>
        <begin position="140"/>
        <end position="161"/>
    </location>
</feature>
<dbReference type="GO" id="GO:0030154">
    <property type="term" value="P:cell differentiation"/>
    <property type="evidence" value="ECO:0007669"/>
    <property type="project" value="TreeGrafter"/>
</dbReference>
<dbReference type="FunFam" id="1.10.565.10:FF:000035">
    <property type="entry name" value="Nuclear hormone receptor HR96"/>
    <property type="match status" value="1"/>
</dbReference>
<organism evidence="14 15">
    <name type="scientific">Cloeon dipterum</name>
    <dbReference type="NCBI Taxonomy" id="197152"/>
    <lineage>
        <taxon>Eukaryota</taxon>
        <taxon>Metazoa</taxon>
        <taxon>Ecdysozoa</taxon>
        <taxon>Arthropoda</taxon>
        <taxon>Hexapoda</taxon>
        <taxon>Insecta</taxon>
        <taxon>Pterygota</taxon>
        <taxon>Palaeoptera</taxon>
        <taxon>Ephemeroptera</taxon>
        <taxon>Pisciforma</taxon>
        <taxon>Baetidae</taxon>
        <taxon>Cloeon</taxon>
    </lineage>
</organism>
<dbReference type="PRINTS" id="PR00398">
    <property type="entry name" value="STRDHORMONER"/>
</dbReference>
<evidence type="ECO:0000256" key="4">
    <source>
        <dbReference type="ARBA" id="ARBA00022833"/>
    </source>
</evidence>
<gene>
    <name evidence="14" type="ORF">CLODIP_2_CD06325</name>
</gene>
<dbReference type="FunFam" id="3.30.50.10:FF:000042">
    <property type="entry name" value="Nuclear hormone receptor HR96"/>
    <property type="match status" value="1"/>
</dbReference>
<keyword evidence="5 10" id="KW-0805">Transcription regulation</keyword>
<dbReference type="GO" id="GO:0000122">
    <property type="term" value="P:negative regulation of transcription by RNA polymerase II"/>
    <property type="evidence" value="ECO:0007669"/>
    <property type="project" value="TreeGrafter"/>
</dbReference>
<feature type="compositionally biased region" description="Pro residues" evidence="11">
    <location>
        <begin position="235"/>
        <end position="244"/>
    </location>
</feature>
<comment type="caution">
    <text evidence="14">The sequence shown here is derived from an EMBL/GenBank/DDBJ whole genome shotgun (WGS) entry which is preliminary data.</text>
</comment>
<keyword evidence="3 10" id="KW-0863">Zinc-finger</keyword>
<keyword evidence="15" id="KW-1185">Reference proteome</keyword>
<dbReference type="SMART" id="SM00399">
    <property type="entry name" value="ZnF_C4"/>
    <property type="match status" value="1"/>
</dbReference>
<dbReference type="Pfam" id="PF00105">
    <property type="entry name" value="zf-C4"/>
    <property type="match status" value="1"/>
</dbReference>
<dbReference type="Proteomes" id="UP000494165">
    <property type="component" value="Unassembled WGS sequence"/>
</dbReference>
<dbReference type="PROSITE" id="PS00031">
    <property type="entry name" value="NUCLEAR_REC_DBD_1"/>
    <property type="match status" value="1"/>
</dbReference>
<dbReference type="GO" id="GO:0004879">
    <property type="term" value="F:nuclear receptor activity"/>
    <property type="evidence" value="ECO:0007669"/>
    <property type="project" value="TreeGrafter"/>
</dbReference>
<evidence type="ECO:0000256" key="5">
    <source>
        <dbReference type="ARBA" id="ARBA00023015"/>
    </source>
</evidence>
<dbReference type="InterPro" id="IPR013088">
    <property type="entry name" value="Znf_NHR/GATA"/>
</dbReference>
<dbReference type="GO" id="GO:0000978">
    <property type="term" value="F:RNA polymerase II cis-regulatory region sequence-specific DNA binding"/>
    <property type="evidence" value="ECO:0007669"/>
    <property type="project" value="TreeGrafter"/>
</dbReference>
<evidence type="ECO:0000313" key="14">
    <source>
        <dbReference type="EMBL" id="CAB3381764.1"/>
    </source>
</evidence>
<evidence type="ECO:0000259" key="13">
    <source>
        <dbReference type="PROSITE" id="PS51843"/>
    </source>
</evidence>
<keyword evidence="6 10" id="KW-0238">DNA-binding</keyword>
<feature type="region of interest" description="Disordered" evidence="11">
    <location>
        <begin position="167"/>
        <end position="186"/>
    </location>
</feature>
<evidence type="ECO:0000256" key="10">
    <source>
        <dbReference type="RuleBase" id="RU004334"/>
    </source>
</evidence>
<feature type="compositionally biased region" description="Basic and acidic residues" evidence="11">
    <location>
        <begin position="101"/>
        <end position="116"/>
    </location>
</feature>
<dbReference type="SUPFAM" id="SSF48508">
    <property type="entry name" value="Nuclear receptor ligand-binding domain"/>
    <property type="match status" value="1"/>
</dbReference>
<keyword evidence="7 10" id="KW-0804">Transcription</keyword>
<dbReference type="InterPro" id="IPR050234">
    <property type="entry name" value="Nuclear_hormone_rcpt_NR1"/>
</dbReference>
<evidence type="ECO:0000256" key="1">
    <source>
        <dbReference type="ARBA" id="ARBA00004123"/>
    </source>
</evidence>
<evidence type="ECO:0000256" key="8">
    <source>
        <dbReference type="ARBA" id="ARBA00023170"/>
    </source>
</evidence>
<comment type="similarity">
    <text evidence="10">Belongs to the nuclear hormone receptor family.</text>
</comment>